<dbReference type="CDD" id="cd17535">
    <property type="entry name" value="REC_NarL-like"/>
    <property type="match status" value="1"/>
</dbReference>
<evidence type="ECO:0000259" key="6">
    <source>
        <dbReference type="PROSITE" id="PS50043"/>
    </source>
</evidence>
<dbReference type="RefSeq" id="WP_203378292.1">
    <property type="nucleotide sequence ID" value="NZ_JAENHP010000007.1"/>
</dbReference>
<dbReference type="PROSITE" id="PS50043">
    <property type="entry name" value="HTH_LUXR_2"/>
    <property type="match status" value="1"/>
</dbReference>
<dbReference type="SUPFAM" id="SSF52172">
    <property type="entry name" value="CheY-like"/>
    <property type="match status" value="1"/>
</dbReference>
<evidence type="ECO:0000259" key="7">
    <source>
        <dbReference type="PROSITE" id="PS50110"/>
    </source>
</evidence>
<keyword evidence="9" id="KW-1185">Reference proteome</keyword>
<feature type="modified residue" description="4-aspartylphosphate" evidence="5">
    <location>
        <position position="52"/>
    </location>
</feature>
<comment type="caution">
    <text evidence="8">The sequence shown here is derived from an EMBL/GenBank/DDBJ whole genome shotgun (WGS) entry which is preliminary data.</text>
</comment>
<feature type="domain" description="Response regulatory" evidence="7">
    <location>
        <begin position="2"/>
        <end position="122"/>
    </location>
</feature>
<dbReference type="Gene3D" id="3.40.50.2300">
    <property type="match status" value="1"/>
</dbReference>
<evidence type="ECO:0000256" key="2">
    <source>
        <dbReference type="ARBA" id="ARBA00023015"/>
    </source>
</evidence>
<dbReference type="CDD" id="cd06170">
    <property type="entry name" value="LuxR_C_like"/>
    <property type="match status" value="1"/>
</dbReference>
<dbReference type="InterPro" id="IPR001789">
    <property type="entry name" value="Sig_transdc_resp-reg_receiver"/>
</dbReference>
<proteinExistence type="predicted"/>
<dbReference type="SUPFAM" id="SSF46894">
    <property type="entry name" value="C-terminal effector domain of the bipartite response regulators"/>
    <property type="match status" value="1"/>
</dbReference>
<feature type="domain" description="HTH luxR-type" evidence="6">
    <location>
        <begin position="139"/>
        <end position="204"/>
    </location>
</feature>
<dbReference type="InterPro" id="IPR036388">
    <property type="entry name" value="WH-like_DNA-bd_sf"/>
</dbReference>
<dbReference type="PANTHER" id="PTHR43214">
    <property type="entry name" value="TWO-COMPONENT RESPONSE REGULATOR"/>
    <property type="match status" value="1"/>
</dbReference>
<name>A0ABS2AEK6_9ACTN</name>
<gene>
    <name evidence="8" type="ORF">JIG36_22155</name>
</gene>
<keyword evidence="1 5" id="KW-0597">Phosphoprotein</keyword>
<dbReference type="PROSITE" id="PS50110">
    <property type="entry name" value="RESPONSE_REGULATORY"/>
    <property type="match status" value="1"/>
</dbReference>
<dbReference type="Pfam" id="PF00072">
    <property type="entry name" value="Response_reg"/>
    <property type="match status" value="1"/>
</dbReference>
<evidence type="ECO:0000256" key="4">
    <source>
        <dbReference type="ARBA" id="ARBA00023163"/>
    </source>
</evidence>
<dbReference type="PANTHER" id="PTHR43214:SF24">
    <property type="entry name" value="TRANSCRIPTIONAL REGULATORY PROTEIN NARL-RELATED"/>
    <property type="match status" value="1"/>
</dbReference>
<dbReference type="PRINTS" id="PR00038">
    <property type="entry name" value="HTHLUXR"/>
</dbReference>
<keyword evidence="2" id="KW-0805">Transcription regulation</keyword>
<dbReference type="InterPro" id="IPR000792">
    <property type="entry name" value="Tscrpt_reg_LuxR_C"/>
</dbReference>
<dbReference type="InterPro" id="IPR016032">
    <property type="entry name" value="Sig_transdc_resp-reg_C-effctor"/>
</dbReference>
<evidence type="ECO:0000313" key="8">
    <source>
        <dbReference type="EMBL" id="MBM2618267.1"/>
    </source>
</evidence>
<dbReference type="SMART" id="SM00448">
    <property type="entry name" value="REC"/>
    <property type="match status" value="1"/>
</dbReference>
<dbReference type="InterPro" id="IPR058245">
    <property type="entry name" value="NreC/VraR/RcsB-like_REC"/>
</dbReference>
<dbReference type="SMART" id="SM00421">
    <property type="entry name" value="HTH_LUXR"/>
    <property type="match status" value="1"/>
</dbReference>
<dbReference type="EMBL" id="JAENHP010000007">
    <property type="protein sequence ID" value="MBM2618267.1"/>
    <property type="molecule type" value="Genomic_DNA"/>
</dbReference>
<evidence type="ECO:0000256" key="5">
    <source>
        <dbReference type="PROSITE-ProRule" id="PRU00169"/>
    </source>
</evidence>
<dbReference type="InterPro" id="IPR011006">
    <property type="entry name" value="CheY-like_superfamily"/>
</dbReference>
<protein>
    <submittedName>
        <fullName evidence="8">Response regulator transcription factor</fullName>
    </submittedName>
</protein>
<dbReference type="InterPro" id="IPR039420">
    <property type="entry name" value="WalR-like"/>
</dbReference>
<organism evidence="8 9">
    <name type="scientific">Paractinoplanes ovalisporus</name>
    <dbReference type="NCBI Taxonomy" id="2810368"/>
    <lineage>
        <taxon>Bacteria</taxon>
        <taxon>Bacillati</taxon>
        <taxon>Actinomycetota</taxon>
        <taxon>Actinomycetes</taxon>
        <taxon>Micromonosporales</taxon>
        <taxon>Micromonosporaceae</taxon>
        <taxon>Paractinoplanes</taxon>
    </lineage>
</organism>
<accession>A0ABS2AEK6</accession>
<keyword evidence="3" id="KW-0238">DNA-binding</keyword>
<reference evidence="8 9" key="1">
    <citation type="submission" date="2021-01" db="EMBL/GenBank/DDBJ databases">
        <title>Actinoplanes sp. nov. LDG1-06 isolated from lichen.</title>
        <authorList>
            <person name="Saeng-In P."/>
            <person name="Phongsopitanun W."/>
            <person name="Kanchanasin P."/>
            <person name="Yuki M."/>
            <person name="Kudo T."/>
            <person name="Ohkuma M."/>
            <person name="Tanasupawat S."/>
        </authorList>
    </citation>
    <scope>NUCLEOTIDE SEQUENCE [LARGE SCALE GENOMIC DNA]</scope>
    <source>
        <strain evidence="8 9">LDG1-06</strain>
    </source>
</reference>
<sequence>MRVALAEDSAIFRTSLTQLLRALEFDVVLAVGDGPALLAGVAADPPEVVVLDARMPPSGDGEGFRVAEKLHRLHPRVGILVFSTYEFHAYARRLVEQIPGGVGYLVKDRVRDEEVLKDAIIRVADGELVLDAIIAQRISDAAPEELSPAEREVLRHVASGLSNRAVAARMLISEPAVERHLTAIFRKLNLPTDSHHNRRVLAILRWLDAQQS</sequence>
<dbReference type="Pfam" id="PF00196">
    <property type="entry name" value="GerE"/>
    <property type="match status" value="1"/>
</dbReference>
<evidence type="ECO:0000256" key="3">
    <source>
        <dbReference type="ARBA" id="ARBA00023125"/>
    </source>
</evidence>
<dbReference type="Gene3D" id="1.10.10.10">
    <property type="entry name" value="Winged helix-like DNA-binding domain superfamily/Winged helix DNA-binding domain"/>
    <property type="match status" value="1"/>
</dbReference>
<evidence type="ECO:0000256" key="1">
    <source>
        <dbReference type="ARBA" id="ARBA00022553"/>
    </source>
</evidence>
<keyword evidence="4" id="KW-0804">Transcription</keyword>
<dbReference type="Proteomes" id="UP000632138">
    <property type="component" value="Unassembled WGS sequence"/>
</dbReference>
<evidence type="ECO:0000313" key="9">
    <source>
        <dbReference type="Proteomes" id="UP000632138"/>
    </source>
</evidence>